<keyword evidence="5" id="KW-0614">Plasmid</keyword>
<evidence type="ECO:0000259" key="3">
    <source>
        <dbReference type="Pfam" id="PF00890"/>
    </source>
</evidence>
<dbReference type="AlphaFoldDB" id="S5Y6D6"/>
<dbReference type="Pfam" id="PF02910">
    <property type="entry name" value="Succ_DH_flav_C"/>
    <property type="match status" value="1"/>
</dbReference>
<dbReference type="InterPro" id="IPR030664">
    <property type="entry name" value="SdhA/FrdA/AprA"/>
</dbReference>
<reference evidence="5 6" key="1">
    <citation type="journal article" date="2014" name="BMC Genomics">
        <title>Architecture and functions of a multipartite genome of the methylotrophic bacterium Paracoccus aminophilus JCM 7686, containing primary and secondary chromids.</title>
        <authorList>
            <person name="Dziewit L."/>
            <person name="Czarnecki J."/>
            <person name="Wibberg D."/>
            <person name="Radlinska M."/>
            <person name="Mrozek P."/>
            <person name="Szymczak M."/>
            <person name="Schluter A."/>
            <person name="Puhler A."/>
            <person name="Bartosik D."/>
        </authorList>
    </citation>
    <scope>NUCLEOTIDE SEQUENCE [LARGE SCALE GENOMIC DNA]</scope>
    <source>
        <strain evidence="5">JCM 7686</strain>
        <plasmid evidence="6">Plasmid pAMI5</plasmid>
    </source>
</reference>
<keyword evidence="6" id="KW-1185">Reference proteome</keyword>
<dbReference type="Pfam" id="PF00890">
    <property type="entry name" value="FAD_binding_2"/>
    <property type="match status" value="1"/>
</dbReference>
<dbReference type="Gene3D" id="1.20.58.100">
    <property type="entry name" value="Fumarate reductase/succinate dehydrogenase flavoprotein-like, C-terminal domain"/>
    <property type="match status" value="1"/>
</dbReference>
<dbReference type="RefSeq" id="WP_020952961.1">
    <property type="nucleotide sequence ID" value="NC_022043.1"/>
</dbReference>
<feature type="domain" description="Fumarate reductase/succinate dehydrogenase flavoprotein-like C-terminal" evidence="4">
    <location>
        <begin position="431"/>
        <end position="513"/>
    </location>
</feature>
<dbReference type="InterPro" id="IPR003953">
    <property type="entry name" value="FAD-dep_OxRdtase_2_FAD-bd"/>
</dbReference>
<accession>S5Y6D6</accession>
<evidence type="ECO:0000256" key="1">
    <source>
        <dbReference type="ARBA" id="ARBA00022630"/>
    </source>
</evidence>
<dbReference type="PANTHER" id="PTHR11632">
    <property type="entry name" value="SUCCINATE DEHYDROGENASE 2 FLAVOPROTEIN SUBUNIT"/>
    <property type="match status" value="1"/>
</dbReference>
<evidence type="ECO:0000256" key="2">
    <source>
        <dbReference type="ARBA" id="ARBA00023002"/>
    </source>
</evidence>
<dbReference type="PRINTS" id="PR00368">
    <property type="entry name" value="FADPNR"/>
</dbReference>
<dbReference type="GO" id="GO:0009055">
    <property type="term" value="F:electron transfer activity"/>
    <property type="evidence" value="ECO:0007669"/>
    <property type="project" value="TreeGrafter"/>
</dbReference>
<dbReference type="OrthoDB" id="9805351at2"/>
<evidence type="ECO:0000259" key="4">
    <source>
        <dbReference type="Pfam" id="PF02910"/>
    </source>
</evidence>
<dbReference type="KEGG" id="pami:JCM7686_pAMI5p124"/>
<dbReference type="GO" id="GO:0000104">
    <property type="term" value="F:succinate dehydrogenase activity"/>
    <property type="evidence" value="ECO:0007669"/>
    <property type="project" value="TreeGrafter"/>
</dbReference>
<evidence type="ECO:0000313" key="6">
    <source>
        <dbReference type="Proteomes" id="UP000015480"/>
    </source>
</evidence>
<evidence type="ECO:0000313" key="5">
    <source>
        <dbReference type="EMBL" id="AGT11190.1"/>
    </source>
</evidence>
<dbReference type="GO" id="GO:0009061">
    <property type="term" value="P:anaerobic respiration"/>
    <property type="evidence" value="ECO:0007669"/>
    <property type="project" value="TreeGrafter"/>
</dbReference>
<dbReference type="PRINTS" id="PR00411">
    <property type="entry name" value="PNDRDTASEI"/>
</dbReference>
<dbReference type="Proteomes" id="UP000015480">
    <property type="component" value="Plasmid pAMI5"/>
</dbReference>
<gene>
    <name evidence="5" type="ORF">JCM7686_pAMI5p124</name>
</gene>
<dbReference type="EMBL" id="CP006653">
    <property type="protein sequence ID" value="AGT11190.1"/>
    <property type="molecule type" value="Genomic_DNA"/>
</dbReference>
<dbReference type="GO" id="GO:0005886">
    <property type="term" value="C:plasma membrane"/>
    <property type="evidence" value="ECO:0007669"/>
    <property type="project" value="TreeGrafter"/>
</dbReference>
<keyword evidence="2" id="KW-0560">Oxidoreductase</keyword>
<dbReference type="PATRIC" id="fig|1367847.3.peg.4158"/>
<dbReference type="InterPro" id="IPR036188">
    <property type="entry name" value="FAD/NAD-bd_sf"/>
</dbReference>
<sequence>MSLPRFTGEPLDLETDVLVIGGGPAGTWAALSARRAGARVILVDKGYCGTSGVGAAATIGHWWVPPEGREAAMAAKNLDGCDLGEREWMARVLAETWQTWPEFAGARGYGGDASYRGAQGGQILLQGPVYLQEMRRMIHRAGVTILDHAPALTLRRTPSGAIAGAEGVLLRDDARWRISARAVVLAAGGCAFRSGCLGGHVNTGDSVLMAAEAGAALSGMEFSNYYGIVPVGGSVDKNGYLLQSSFFDASGREVNLGWSSQYGVMGIAAAACFAEGPVYCQFTQVPRERWPVLRAGQPNLFTQFDRLGIDPFTQKFEVEPMLEGSVRGSGGVLVADEACGTGVPGLWVAGDAASREMLVGASSGAGSVNASWALSSGRWAGTAAAKHAGEIGGNDPGSALWQPEDGAGRFEQAAFLAALQNEVLPLSRNGFRTAQGLAATAALASGFRATLASVSLPENARDLLKLRELLGMSFMAQRGAEAALLRDETRGMHIRVDRPDQNAPSWRQRLVWRGLAATPDAEPIRPFPQPIAA</sequence>
<organism evidence="5 6">
    <name type="scientific">Paracoccus aminophilus JCM 7686</name>
    <dbReference type="NCBI Taxonomy" id="1367847"/>
    <lineage>
        <taxon>Bacteria</taxon>
        <taxon>Pseudomonadati</taxon>
        <taxon>Pseudomonadota</taxon>
        <taxon>Alphaproteobacteria</taxon>
        <taxon>Rhodobacterales</taxon>
        <taxon>Paracoccaceae</taxon>
        <taxon>Paracoccus</taxon>
    </lineage>
</organism>
<dbReference type="HOGENOM" id="CLU_014312_8_5_5"/>
<feature type="domain" description="FAD-dependent oxidoreductase 2 FAD-binding" evidence="3">
    <location>
        <begin position="16"/>
        <end position="222"/>
    </location>
</feature>
<proteinExistence type="predicted"/>
<protein>
    <submittedName>
        <fullName evidence="5">Succinate/fumarate dehydrogenase, flavoprotein subunit</fullName>
    </submittedName>
</protein>
<dbReference type="GO" id="GO:0050660">
    <property type="term" value="F:flavin adenine dinucleotide binding"/>
    <property type="evidence" value="ECO:0007669"/>
    <property type="project" value="TreeGrafter"/>
</dbReference>
<name>S5Y6D6_PARAH</name>
<dbReference type="SUPFAM" id="SSF46977">
    <property type="entry name" value="Succinate dehydrogenase/fumarate reductase flavoprotein C-terminal domain"/>
    <property type="match status" value="1"/>
</dbReference>
<dbReference type="InterPro" id="IPR015939">
    <property type="entry name" value="Fum_Rdtase/Succ_DH_flav-like_C"/>
</dbReference>
<geneLocation type="plasmid" evidence="5 6">
    <name>pAMI5</name>
</geneLocation>
<dbReference type="PANTHER" id="PTHR11632:SF51">
    <property type="entry name" value="SUCCINATE DEHYDROGENASE [UBIQUINONE] FLAVOPROTEIN SUBUNIT, MITOCHONDRIAL"/>
    <property type="match status" value="1"/>
</dbReference>
<dbReference type="SUPFAM" id="SSF51905">
    <property type="entry name" value="FAD/NAD(P)-binding domain"/>
    <property type="match status" value="1"/>
</dbReference>
<dbReference type="Gene3D" id="3.50.50.60">
    <property type="entry name" value="FAD/NAD(P)-binding domain"/>
    <property type="match status" value="2"/>
</dbReference>
<keyword evidence="1" id="KW-0285">Flavoprotein</keyword>
<dbReference type="InterPro" id="IPR037099">
    <property type="entry name" value="Fum_R/Succ_DH_flav-like_C_sf"/>
</dbReference>